<accession>A0ACC3N8E6</accession>
<gene>
    <name evidence="1" type="ORF">LTR37_009598</name>
</gene>
<protein>
    <submittedName>
        <fullName evidence="1">Uncharacterized protein</fullName>
    </submittedName>
</protein>
<name>A0ACC3N8E6_9PEZI</name>
<dbReference type="Proteomes" id="UP001281147">
    <property type="component" value="Unassembled WGS sequence"/>
</dbReference>
<evidence type="ECO:0000313" key="2">
    <source>
        <dbReference type="Proteomes" id="UP001281147"/>
    </source>
</evidence>
<organism evidence="1 2">
    <name type="scientific">Vermiconidia calcicola</name>
    <dbReference type="NCBI Taxonomy" id="1690605"/>
    <lineage>
        <taxon>Eukaryota</taxon>
        <taxon>Fungi</taxon>
        <taxon>Dikarya</taxon>
        <taxon>Ascomycota</taxon>
        <taxon>Pezizomycotina</taxon>
        <taxon>Dothideomycetes</taxon>
        <taxon>Dothideomycetidae</taxon>
        <taxon>Mycosphaerellales</taxon>
        <taxon>Extremaceae</taxon>
        <taxon>Vermiconidia</taxon>
    </lineage>
</organism>
<sequence>MAVPSNIDAHAKPPAAIKDVYKKFQKLDAAKLDKHPDLLDLSSNNGFDDGLAQVSHIEELPCDLRQVFIDFLAPSEDQTTSQEAKGDPHAYQQRSTVYEVEALPGKLLHPVAAHHTLKQLALLDKLLHRDLSNPQHKTNVHMHYDVSYLRMTPAGDGDISASQSSFFDSTAMDLVFPPKDPNTHKALTISQFLSKKLRWMTLGGQYDWTAKQYPSTAPPPFPADVKDLIDRLFPFMKAEAAILNLYAPGDTLSLHRDVSEECSAPLVSVSLGCDGIFICGLEGADGEARVNATRLRSGDAVVMSGEARYAWHGVPRVVGGTCPEFLRGWPLQGNNDGDAERFEKRKSWMAGKRINLNVRQMFA</sequence>
<dbReference type="EMBL" id="JAUTXU010000076">
    <property type="protein sequence ID" value="KAK3711419.1"/>
    <property type="molecule type" value="Genomic_DNA"/>
</dbReference>
<evidence type="ECO:0000313" key="1">
    <source>
        <dbReference type="EMBL" id="KAK3711419.1"/>
    </source>
</evidence>
<keyword evidence="2" id="KW-1185">Reference proteome</keyword>
<proteinExistence type="predicted"/>
<reference evidence="1" key="1">
    <citation type="submission" date="2023-07" db="EMBL/GenBank/DDBJ databases">
        <title>Black Yeasts Isolated from many extreme environments.</title>
        <authorList>
            <person name="Coleine C."/>
            <person name="Stajich J.E."/>
            <person name="Selbmann L."/>
        </authorList>
    </citation>
    <scope>NUCLEOTIDE SEQUENCE</scope>
    <source>
        <strain evidence="1">CCFEE 5714</strain>
    </source>
</reference>
<comment type="caution">
    <text evidence="1">The sequence shown here is derived from an EMBL/GenBank/DDBJ whole genome shotgun (WGS) entry which is preliminary data.</text>
</comment>